<reference evidence="1 2" key="1">
    <citation type="submission" date="2021-01" db="EMBL/GenBank/DDBJ databases">
        <title>Draft genome sequence of Micromonospora sp. strain STR1_7.</title>
        <authorList>
            <person name="Karlyshev A."/>
            <person name="Jawad R."/>
        </authorList>
    </citation>
    <scope>NUCLEOTIDE SEQUENCE [LARGE SCALE GENOMIC DNA]</scope>
    <source>
        <strain evidence="1 2">STR1-7</strain>
    </source>
</reference>
<proteinExistence type="predicted"/>
<evidence type="ECO:0000313" key="2">
    <source>
        <dbReference type="Proteomes" id="UP000601027"/>
    </source>
</evidence>
<comment type="caution">
    <text evidence="1">The sequence shown here is derived from an EMBL/GenBank/DDBJ whole genome shotgun (WGS) entry which is preliminary data.</text>
</comment>
<gene>
    <name evidence="1" type="ORF">JNW91_01530</name>
</gene>
<evidence type="ECO:0000313" key="1">
    <source>
        <dbReference type="EMBL" id="MBM0230671.1"/>
    </source>
</evidence>
<dbReference type="Proteomes" id="UP000601027">
    <property type="component" value="Unassembled WGS sequence"/>
</dbReference>
<accession>A0ABS1XN37</accession>
<sequence>MPGHVEVVDAVRAGDHPGHDRGHLAGQVRALVRRQAHPLSDRVMQTGLLGQAHHRNQAGTRHQIRIIEDHGRHRRVIS</sequence>
<protein>
    <submittedName>
        <fullName evidence="1">Uncharacterized protein</fullName>
    </submittedName>
</protein>
<organism evidence="1 2">
    <name type="scientific">Micromonospora parastrephiae</name>
    <dbReference type="NCBI Taxonomy" id="2806101"/>
    <lineage>
        <taxon>Bacteria</taxon>
        <taxon>Bacillati</taxon>
        <taxon>Actinomycetota</taxon>
        <taxon>Actinomycetes</taxon>
        <taxon>Micromonosporales</taxon>
        <taxon>Micromonosporaceae</taxon>
        <taxon>Micromonospora</taxon>
    </lineage>
</organism>
<dbReference type="EMBL" id="JAEVHM010000003">
    <property type="protein sequence ID" value="MBM0230671.1"/>
    <property type="molecule type" value="Genomic_DNA"/>
</dbReference>
<keyword evidence="2" id="KW-1185">Reference proteome</keyword>
<name>A0ABS1XN37_9ACTN</name>